<name>A0A0D3F7T0_9ORYZ</name>
<keyword evidence="3" id="KW-1185">Reference proteome</keyword>
<dbReference type="AlphaFoldDB" id="A0A0D3F7T0"/>
<evidence type="ECO:0000256" key="1">
    <source>
        <dbReference type="SAM" id="MobiDB-lite"/>
    </source>
</evidence>
<feature type="region of interest" description="Disordered" evidence="1">
    <location>
        <begin position="169"/>
        <end position="199"/>
    </location>
</feature>
<dbReference type="Gramene" id="OBART02G24650.1">
    <property type="protein sequence ID" value="OBART02G24650.1"/>
    <property type="gene ID" value="OBART02G24650"/>
</dbReference>
<proteinExistence type="predicted"/>
<accession>A0A0D3F7T0</accession>
<feature type="compositionally biased region" description="Basic and acidic residues" evidence="1">
    <location>
        <begin position="72"/>
        <end position="83"/>
    </location>
</feature>
<feature type="compositionally biased region" description="Basic residues" evidence="1">
    <location>
        <begin position="120"/>
        <end position="138"/>
    </location>
</feature>
<reference evidence="2" key="1">
    <citation type="journal article" date="2009" name="Rice">
        <title>De Novo Next Generation Sequencing of Plant Genomes.</title>
        <authorList>
            <person name="Rounsley S."/>
            <person name="Marri P.R."/>
            <person name="Yu Y."/>
            <person name="He R."/>
            <person name="Sisneros N."/>
            <person name="Goicoechea J.L."/>
            <person name="Lee S.J."/>
            <person name="Angelova A."/>
            <person name="Kudrna D."/>
            <person name="Luo M."/>
            <person name="Affourtit J."/>
            <person name="Desany B."/>
            <person name="Knight J."/>
            <person name="Niazi F."/>
            <person name="Egholm M."/>
            <person name="Wing R.A."/>
        </authorList>
    </citation>
    <scope>NUCLEOTIDE SEQUENCE [LARGE SCALE GENOMIC DNA]</scope>
    <source>
        <strain evidence="2">cv. IRGC 105608</strain>
    </source>
</reference>
<feature type="region of interest" description="Disordered" evidence="1">
    <location>
        <begin position="57"/>
        <end position="138"/>
    </location>
</feature>
<sequence>MRGGCQSGGTAREQKGRSAARGMDWGGRGGPEEGDGERVRREGDRRWRTAGCGINEARRGCSRSGAKRRWRELHDAEKERECQGEGGAEELTVKRGTASPDFGDRKGRKADDGAWTSSGARRRTRRRGGMVPRRARRGRGRRCAETAFLVAAVAFLAVTTKEAAVLRGWPRDGDRGRGRRRQYSIPRSAKRRSAGDNGGFVGGAKAATAWMHWAAKAVDRAVGIEPRARASTVKVGAASWHGRGGGVGAVGCKGGVSGTLCPLPHQDKGESEAALPAREKAKGGGGKGALLLPFWEEGRREHEPSLMALDACGME</sequence>
<feature type="compositionally biased region" description="Basic residues" evidence="1">
    <location>
        <begin position="177"/>
        <end position="192"/>
    </location>
</feature>
<feature type="compositionally biased region" description="Basic and acidic residues" evidence="1">
    <location>
        <begin position="102"/>
        <end position="112"/>
    </location>
</feature>
<organism evidence="2">
    <name type="scientific">Oryza barthii</name>
    <dbReference type="NCBI Taxonomy" id="65489"/>
    <lineage>
        <taxon>Eukaryota</taxon>
        <taxon>Viridiplantae</taxon>
        <taxon>Streptophyta</taxon>
        <taxon>Embryophyta</taxon>
        <taxon>Tracheophyta</taxon>
        <taxon>Spermatophyta</taxon>
        <taxon>Magnoliopsida</taxon>
        <taxon>Liliopsida</taxon>
        <taxon>Poales</taxon>
        <taxon>Poaceae</taxon>
        <taxon>BOP clade</taxon>
        <taxon>Oryzoideae</taxon>
        <taxon>Oryzeae</taxon>
        <taxon>Oryzinae</taxon>
        <taxon>Oryza</taxon>
    </lineage>
</organism>
<evidence type="ECO:0008006" key="4">
    <source>
        <dbReference type="Google" id="ProtNLM"/>
    </source>
</evidence>
<dbReference type="PaxDb" id="65489-OBART02G24650.1"/>
<evidence type="ECO:0000313" key="2">
    <source>
        <dbReference type="EnsemblPlants" id="OBART02G24650.1"/>
    </source>
</evidence>
<feature type="region of interest" description="Disordered" evidence="1">
    <location>
        <begin position="1"/>
        <end position="44"/>
    </location>
</feature>
<evidence type="ECO:0000313" key="3">
    <source>
        <dbReference type="Proteomes" id="UP000026960"/>
    </source>
</evidence>
<dbReference type="Proteomes" id="UP000026960">
    <property type="component" value="Chromosome 2"/>
</dbReference>
<dbReference type="EnsemblPlants" id="OBART02G24650.1">
    <property type="protein sequence ID" value="OBART02G24650.1"/>
    <property type="gene ID" value="OBART02G24650"/>
</dbReference>
<reference evidence="2" key="2">
    <citation type="submission" date="2015-03" db="UniProtKB">
        <authorList>
            <consortium name="EnsemblPlants"/>
        </authorList>
    </citation>
    <scope>IDENTIFICATION</scope>
</reference>
<protein>
    <recommendedName>
        <fullName evidence="4">DUF834 domain-containing protein</fullName>
    </recommendedName>
</protein>
<dbReference type="HOGENOM" id="CLU_883895_0_0_1"/>